<dbReference type="InterPro" id="IPR017515">
    <property type="entry name" value="MeMalonyl-CoA_epimerase"/>
</dbReference>
<evidence type="ECO:0000256" key="2">
    <source>
        <dbReference type="ARBA" id="ARBA00022723"/>
    </source>
</evidence>
<dbReference type="GO" id="GO:0004493">
    <property type="term" value="F:methylmalonyl-CoA epimerase activity"/>
    <property type="evidence" value="ECO:0007669"/>
    <property type="project" value="TreeGrafter"/>
</dbReference>
<keyword evidence="2" id="KW-0479">Metal-binding</keyword>
<sequence length="87" mass="9726">LENSQIELIEPLGDNSPIEKFLEKNPKGGQHHVCFEVKDINKAKSEMERKGATVLNEPRIGAHGTLVIFIHPKDNNGVLIELMETPK</sequence>
<dbReference type="PANTHER" id="PTHR43048:SF3">
    <property type="entry name" value="METHYLMALONYL-COA EPIMERASE, MITOCHONDRIAL"/>
    <property type="match status" value="1"/>
</dbReference>
<dbReference type="PANTHER" id="PTHR43048">
    <property type="entry name" value="METHYLMALONYL-COA EPIMERASE"/>
    <property type="match status" value="1"/>
</dbReference>
<dbReference type="Gene3D" id="3.10.180.10">
    <property type="entry name" value="2,3-Dihydroxybiphenyl 1,2-Dioxygenase, domain 1"/>
    <property type="match status" value="1"/>
</dbReference>
<feature type="domain" description="VOC" evidence="3">
    <location>
        <begin position="1"/>
        <end position="85"/>
    </location>
</feature>
<dbReference type="Pfam" id="PF13669">
    <property type="entry name" value="Glyoxalase_4"/>
    <property type="match status" value="1"/>
</dbReference>
<dbReference type="EMBL" id="UINC01097547">
    <property type="protein sequence ID" value="SVC55344.1"/>
    <property type="molecule type" value="Genomic_DNA"/>
</dbReference>
<comment type="similarity">
    <text evidence="1">Belongs to the methylmalonyl-CoA epimerase family.</text>
</comment>
<organism evidence="4">
    <name type="scientific">marine metagenome</name>
    <dbReference type="NCBI Taxonomy" id="408172"/>
    <lineage>
        <taxon>unclassified sequences</taxon>
        <taxon>metagenomes</taxon>
        <taxon>ecological metagenomes</taxon>
    </lineage>
</organism>
<evidence type="ECO:0000256" key="1">
    <source>
        <dbReference type="ARBA" id="ARBA00009308"/>
    </source>
</evidence>
<evidence type="ECO:0000313" key="4">
    <source>
        <dbReference type="EMBL" id="SVC55344.1"/>
    </source>
</evidence>
<gene>
    <name evidence="4" type="ORF">METZ01_LOCUS308198</name>
</gene>
<dbReference type="PROSITE" id="PS51819">
    <property type="entry name" value="VOC"/>
    <property type="match status" value="1"/>
</dbReference>
<dbReference type="InterPro" id="IPR051785">
    <property type="entry name" value="MMCE/EMCE_epimerase"/>
</dbReference>
<feature type="non-terminal residue" evidence="4">
    <location>
        <position position="1"/>
    </location>
</feature>
<dbReference type="CDD" id="cd07249">
    <property type="entry name" value="MMCE"/>
    <property type="match status" value="1"/>
</dbReference>
<dbReference type="InterPro" id="IPR037523">
    <property type="entry name" value="VOC_core"/>
</dbReference>
<dbReference type="SUPFAM" id="SSF54593">
    <property type="entry name" value="Glyoxalase/Bleomycin resistance protein/Dihydroxybiphenyl dioxygenase"/>
    <property type="match status" value="1"/>
</dbReference>
<evidence type="ECO:0000259" key="3">
    <source>
        <dbReference type="PROSITE" id="PS51819"/>
    </source>
</evidence>
<dbReference type="GO" id="GO:0046491">
    <property type="term" value="P:L-methylmalonyl-CoA metabolic process"/>
    <property type="evidence" value="ECO:0007669"/>
    <property type="project" value="TreeGrafter"/>
</dbReference>
<proteinExistence type="inferred from homology"/>
<dbReference type="AlphaFoldDB" id="A0A382N2E7"/>
<reference evidence="4" key="1">
    <citation type="submission" date="2018-05" db="EMBL/GenBank/DDBJ databases">
        <authorList>
            <person name="Lanie J.A."/>
            <person name="Ng W.-L."/>
            <person name="Kazmierczak K.M."/>
            <person name="Andrzejewski T.M."/>
            <person name="Davidsen T.M."/>
            <person name="Wayne K.J."/>
            <person name="Tettelin H."/>
            <person name="Glass J.I."/>
            <person name="Rusch D."/>
            <person name="Podicherti R."/>
            <person name="Tsui H.-C.T."/>
            <person name="Winkler M.E."/>
        </authorList>
    </citation>
    <scope>NUCLEOTIDE SEQUENCE</scope>
</reference>
<protein>
    <recommendedName>
        <fullName evidence="3">VOC domain-containing protein</fullName>
    </recommendedName>
</protein>
<name>A0A382N2E7_9ZZZZ</name>
<accession>A0A382N2E7</accession>
<dbReference type="GO" id="GO:0046872">
    <property type="term" value="F:metal ion binding"/>
    <property type="evidence" value="ECO:0007669"/>
    <property type="project" value="UniProtKB-KW"/>
</dbReference>
<dbReference type="InterPro" id="IPR029068">
    <property type="entry name" value="Glyas_Bleomycin-R_OHBP_Dase"/>
</dbReference>